<gene>
    <name evidence="3" type="ORF">H7C18_26140</name>
</gene>
<feature type="binding site" evidence="1">
    <location>
        <position position="132"/>
    </location>
    <ligand>
        <name>Mn(2+)</name>
        <dbReference type="ChEBI" id="CHEBI:29035"/>
        <label>2</label>
    </ligand>
</feature>
<dbReference type="Proteomes" id="UP000564644">
    <property type="component" value="Unassembled WGS sequence"/>
</dbReference>
<keyword evidence="3" id="KW-0378">Hydrolase</keyword>
<keyword evidence="1" id="KW-0479">Metal-binding</keyword>
<feature type="binding site" evidence="1">
    <location>
        <position position="168"/>
    </location>
    <ligand>
        <name>Mn(2+)</name>
        <dbReference type="ChEBI" id="CHEBI:29035"/>
        <label>2</label>
    </ligand>
</feature>
<comment type="caution">
    <text evidence="3">The sequence shown here is derived from an EMBL/GenBank/DDBJ whole genome shotgun (WGS) entry which is preliminary data.</text>
</comment>
<dbReference type="PANTHER" id="PTHR11014:SF63">
    <property type="entry name" value="METALLOPEPTIDASE, PUTATIVE (AFU_ORTHOLOGUE AFUA_6G09600)-RELATED"/>
    <property type="match status" value="1"/>
</dbReference>
<dbReference type="GO" id="GO:0016787">
    <property type="term" value="F:hydrolase activity"/>
    <property type="evidence" value="ECO:0007669"/>
    <property type="project" value="UniProtKB-KW"/>
</dbReference>
<dbReference type="NCBIfam" id="TIGR01891">
    <property type="entry name" value="amidohydrolases"/>
    <property type="match status" value="1"/>
</dbReference>
<dbReference type="GO" id="GO:0046872">
    <property type="term" value="F:metal ion binding"/>
    <property type="evidence" value="ECO:0007669"/>
    <property type="project" value="UniProtKB-KW"/>
</dbReference>
<dbReference type="AlphaFoldDB" id="A0A7X0SR44"/>
<dbReference type="InterPro" id="IPR036264">
    <property type="entry name" value="Bact_exopeptidase_dim_dom"/>
</dbReference>
<evidence type="ECO:0000313" key="4">
    <source>
        <dbReference type="Proteomes" id="UP000564644"/>
    </source>
</evidence>
<dbReference type="Gene3D" id="3.40.630.10">
    <property type="entry name" value="Zn peptidases"/>
    <property type="match status" value="1"/>
</dbReference>
<reference evidence="3 4" key="1">
    <citation type="submission" date="2020-08" db="EMBL/GenBank/DDBJ databases">
        <title>Cohnella phylogeny.</title>
        <authorList>
            <person name="Dunlap C."/>
        </authorList>
    </citation>
    <scope>NUCLEOTIDE SEQUENCE [LARGE SCALE GENOMIC DNA]</scope>
    <source>
        <strain evidence="3 4">CBP 2801</strain>
    </source>
</reference>
<accession>A0A7X0SR44</accession>
<comment type="cofactor">
    <cofactor evidence="1">
        <name>Mn(2+)</name>
        <dbReference type="ChEBI" id="CHEBI:29035"/>
    </cofactor>
    <text evidence="1">The Mn(2+) ion enhances activity.</text>
</comment>
<evidence type="ECO:0000313" key="3">
    <source>
        <dbReference type="EMBL" id="MBB6734411.1"/>
    </source>
</evidence>
<dbReference type="InterPro" id="IPR011650">
    <property type="entry name" value="Peptidase_M20_dimer"/>
</dbReference>
<feature type="binding site" evidence="1">
    <location>
        <position position="134"/>
    </location>
    <ligand>
        <name>Mn(2+)</name>
        <dbReference type="ChEBI" id="CHEBI:29035"/>
        <label>2</label>
    </ligand>
</feature>
<name>A0A7X0SR44_9BACL</name>
<proteinExistence type="predicted"/>
<dbReference type="EMBL" id="JACJVO010000033">
    <property type="protein sequence ID" value="MBB6734411.1"/>
    <property type="molecule type" value="Genomic_DNA"/>
</dbReference>
<evidence type="ECO:0000256" key="1">
    <source>
        <dbReference type="PIRSR" id="PIRSR005962-1"/>
    </source>
</evidence>
<organism evidence="3 4">
    <name type="scientific">Cohnella zeiphila</name>
    <dbReference type="NCBI Taxonomy" id="2761120"/>
    <lineage>
        <taxon>Bacteria</taxon>
        <taxon>Bacillati</taxon>
        <taxon>Bacillota</taxon>
        <taxon>Bacilli</taxon>
        <taxon>Bacillales</taxon>
        <taxon>Paenibacillaceae</taxon>
        <taxon>Cohnella</taxon>
    </lineage>
</organism>
<dbReference type="Gene3D" id="3.30.70.360">
    <property type="match status" value="1"/>
</dbReference>
<dbReference type="SUPFAM" id="SSF53187">
    <property type="entry name" value="Zn-dependent exopeptidases"/>
    <property type="match status" value="1"/>
</dbReference>
<evidence type="ECO:0000259" key="2">
    <source>
        <dbReference type="Pfam" id="PF07687"/>
    </source>
</evidence>
<sequence>MAKLGSGGRTVPSHGEAESSWRKSSFDAAEVFRLLEEKEGEWIALRRDFHRHPELMYAVDRTAARVAGLLAEYGLAVRERVGDHFGKGVVGVLEGGRPGPVVLLRADMDALPIREAGGSEYRSEIDGAMHACGHDAHTTMLLAAAYGLSRRRENLAGKVLFVFQPAEEGAAPSPKDGELRSGGRDLAESGVADEATAAFALHVWPELPVGQLAIHQREAMAASSHFQVVFHGRSGHHGAPHLAADAVLMAAHFVVETHSAVAAAVPPLEPFSFAFGKLQAGTVGNAIADSGEVLGTYRAFDPETVFRVRSLLQRCAEGCAERFGGTCELRWRMGKALINDSGAVEAVAKSGAKIFGEERVVRLDKPSLAGEDFAYYLDKAPGAMALLGIRNEERGIVHPLHHPSFDLDERALTLGAKLFVQLVADLQPNG</sequence>
<feature type="domain" description="Peptidase M20 dimerisation" evidence="2">
    <location>
        <begin position="225"/>
        <end position="314"/>
    </location>
</feature>
<keyword evidence="1" id="KW-0464">Manganese</keyword>
<feature type="binding site" evidence="1">
    <location>
        <position position="202"/>
    </location>
    <ligand>
        <name>Mn(2+)</name>
        <dbReference type="ChEBI" id="CHEBI:29035"/>
        <label>2</label>
    </ligand>
</feature>
<dbReference type="InterPro" id="IPR002933">
    <property type="entry name" value="Peptidase_M20"/>
</dbReference>
<dbReference type="PIRSF" id="PIRSF005962">
    <property type="entry name" value="Pept_M20D_amidohydro"/>
    <property type="match status" value="1"/>
</dbReference>
<feature type="binding site" evidence="1">
    <location>
        <position position="401"/>
    </location>
    <ligand>
        <name>Mn(2+)</name>
        <dbReference type="ChEBI" id="CHEBI:29035"/>
        <label>2</label>
    </ligand>
</feature>
<dbReference type="SUPFAM" id="SSF55031">
    <property type="entry name" value="Bacterial exopeptidase dimerisation domain"/>
    <property type="match status" value="1"/>
</dbReference>
<dbReference type="Pfam" id="PF07687">
    <property type="entry name" value="M20_dimer"/>
    <property type="match status" value="1"/>
</dbReference>
<keyword evidence="4" id="KW-1185">Reference proteome</keyword>
<dbReference type="PANTHER" id="PTHR11014">
    <property type="entry name" value="PEPTIDASE M20 FAMILY MEMBER"/>
    <property type="match status" value="1"/>
</dbReference>
<dbReference type="Pfam" id="PF01546">
    <property type="entry name" value="Peptidase_M20"/>
    <property type="match status" value="1"/>
</dbReference>
<dbReference type="RefSeq" id="WP_185132070.1">
    <property type="nucleotide sequence ID" value="NZ_JACJVO010000033.1"/>
</dbReference>
<dbReference type="InterPro" id="IPR017439">
    <property type="entry name" value="Amidohydrolase"/>
</dbReference>
<protein>
    <submittedName>
        <fullName evidence="3">Amidohydrolase</fullName>
    </submittedName>
</protein>